<dbReference type="SUPFAM" id="SSF52540">
    <property type="entry name" value="P-loop containing nucleoside triphosphate hydrolases"/>
    <property type="match status" value="1"/>
</dbReference>
<keyword evidence="3" id="KW-1185">Reference proteome</keyword>
<organism evidence="2 3">
    <name type="scientific">Durusdinium trenchii</name>
    <dbReference type="NCBI Taxonomy" id="1381693"/>
    <lineage>
        <taxon>Eukaryota</taxon>
        <taxon>Sar</taxon>
        <taxon>Alveolata</taxon>
        <taxon>Dinophyceae</taxon>
        <taxon>Suessiales</taxon>
        <taxon>Symbiodiniaceae</taxon>
        <taxon>Durusdinium</taxon>
    </lineage>
</organism>
<dbReference type="PANTHER" id="PTHR42759:SF1">
    <property type="entry name" value="MAGNESIUM-CHELATASE SUBUNIT CHLD"/>
    <property type="match status" value="1"/>
</dbReference>
<dbReference type="EMBL" id="CAXAMM010040086">
    <property type="protein sequence ID" value="CAK9091016.1"/>
    <property type="molecule type" value="Genomic_DNA"/>
</dbReference>
<dbReference type="PANTHER" id="PTHR42759">
    <property type="entry name" value="MOXR FAMILY PROTEIN"/>
    <property type="match status" value="1"/>
</dbReference>
<sequence length="709" mass="77179">MATISQIVDALSHPAANERRIALSKLLNEFALTNAAVERIVGLSPITTDDRSDSAGKIVINPPTWSNFRDYLPWQVRLCLILHLSNLTSGTSRGKADVPLPYYHWPVVEDAITKPNSASLGNPGSKTGYHWGVATCTPQGKNLEYILGKIADHYHKETGKRFDFSHLVRGVSTSTTTTSSTATKDSFSMAGTSFNDVVSMHDALMIAYISNNADCDFNRDGAIEAHAAAWSELEAEFGGEVIRGAEYVFEEALKADETFNFEHSRKAFEEAEKNADEFFSDTKNGGAVYKKLKDHLLEALTGGDSDEAPAAASGKPALSIPADMADLLNPMIHKASGGAIADINEFLRESSAVENERDELKRKIARVGTAGTMTAAKPASGDIPDGKVKMVKVLDIFAPKSGRTSKEMREYLDFEIPFFEWEAEHPFVPGIDEEYIFDTKILARVLYGLQSGSNVYLHGHTGSGKTTFVEQVAARLNWPLMRVNFDSEIGRLELIGRETLTTDPGTGSTISKFIDGVFPQALEMGAIMIFDEFDYIRPDAAIIAQRLLEGKGLLIAEDGGRNVTPAASFRIIACCNTRGQGDEFGCYPGARPQPASTLDRFPIFAEIPYLSEKREASLITSKVPACDADTARKFAKVATEIRKAFVNAEILQTVSPRGLLSAASQYAFFSGSIPEKEAIAMAIDSALLGKATSNDHVTIKEICQRTLAI</sequence>
<proteinExistence type="predicted"/>
<protein>
    <submittedName>
        <fullName evidence="2">Aerobic cobaltochelatase subunit CobS (Hydrogenobyrinic acid a)</fullName>
    </submittedName>
</protein>
<dbReference type="InterPro" id="IPR027417">
    <property type="entry name" value="P-loop_NTPase"/>
</dbReference>
<dbReference type="CDD" id="cd00009">
    <property type="entry name" value="AAA"/>
    <property type="match status" value="1"/>
</dbReference>
<evidence type="ECO:0000259" key="1">
    <source>
        <dbReference type="SMART" id="SM00382"/>
    </source>
</evidence>
<feature type="domain" description="AAA+ ATPase" evidence="1">
    <location>
        <begin position="451"/>
        <end position="611"/>
    </location>
</feature>
<reference evidence="2 3" key="1">
    <citation type="submission" date="2024-02" db="EMBL/GenBank/DDBJ databases">
        <authorList>
            <person name="Chen Y."/>
            <person name="Shah S."/>
            <person name="Dougan E. K."/>
            <person name="Thang M."/>
            <person name="Chan C."/>
        </authorList>
    </citation>
    <scope>NUCLEOTIDE SEQUENCE [LARGE SCALE GENOMIC DNA]</scope>
</reference>
<dbReference type="InterPro" id="IPR003593">
    <property type="entry name" value="AAA+_ATPase"/>
</dbReference>
<dbReference type="Gene3D" id="3.40.50.300">
    <property type="entry name" value="P-loop containing nucleotide triphosphate hydrolases"/>
    <property type="match status" value="1"/>
</dbReference>
<dbReference type="Pfam" id="PF07728">
    <property type="entry name" value="AAA_5"/>
    <property type="match status" value="1"/>
</dbReference>
<accession>A0ABP0QVP5</accession>
<dbReference type="InterPro" id="IPR011704">
    <property type="entry name" value="ATPase_dyneun-rel_AAA"/>
</dbReference>
<evidence type="ECO:0000313" key="3">
    <source>
        <dbReference type="Proteomes" id="UP001642464"/>
    </source>
</evidence>
<dbReference type="SMART" id="SM00382">
    <property type="entry name" value="AAA"/>
    <property type="match status" value="1"/>
</dbReference>
<name>A0ABP0QVP5_9DINO</name>
<evidence type="ECO:0000313" key="2">
    <source>
        <dbReference type="EMBL" id="CAK9091016.1"/>
    </source>
</evidence>
<gene>
    <name evidence="2" type="ORF">SCF082_LOCUS42898</name>
</gene>
<dbReference type="InterPro" id="IPR050764">
    <property type="entry name" value="CbbQ/NirQ/NorQ/GpvN"/>
</dbReference>
<dbReference type="Proteomes" id="UP001642464">
    <property type="component" value="Unassembled WGS sequence"/>
</dbReference>
<comment type="caution">
    <text evidence="2">The sequence shown here is derived from an EMBL/GenBank/DDBJ whole genome shotgun (WGS) entry which is preliminary data.</text>
</comment>